<protein>
    <submittedName>
        <fullName evidence="1">Uncharacterized protein</fullName>
    </submittedName>
</protein>
<dbReference type="EMBL" id="JBHUOX010000007">
    <property type="protein sequence ID" value="MFD3000987.1"/>
    <property type="molecule type" value="Genomic_DNA"/>
</dbReference>
<reference evidence="2" key="1">
    <citation type="journal article" date="2019" name="Int. J. Syst. Evol. Microbiol.">
        <title>The Global Catalogue of Microorganisms (GCM) 10K type strain sequencing project: providing services to taxonomists for standard genome sequencing and annotation.</title>
        <authorList>
            <consortium name="The Broad Institute Genomics Platform"/>
            <consortium name="The Broad Institute Genome Sequencing Center for Infectious Disease"/>
            <person name="Wu L."/>
            <person name="Ma J."/>
        </authorList>
    </citation>
    <scope>NUCLEOTIDE SEQUENCE [LARGE SCALE GENOMIC DNA]</scope>
    <source>
        <strain evidence="2">KCTC 23984</strain>
    </source>
</reference>
<proteinExistence type="predicted"/>
<sequence length="212" mass="23695">MKTTKLTCYFLFSISFIQISCTSQLFIERTLPPVVSVSENQWKVLIMSRFNPDQLPYKQEKKVEVYADGAIHALAGVVDAIDEDGNYTLVGTDTAGYTLVGSGADLTPAQVQEMYRQQPHHLLLTLDHFDTFLEQEVVREKDEDGDITKTAHYTLFSKSDWTLYDSTGTIFDRATLSWNELYNSRGVISGLFAIGPAISNAGPVINNLARQT</sequence>
<dbReference type="RefSeq" id="WP_377484610.1">
    <property type="nucleotide sequence ID" value="NZ_JBHUOX010000007.1"/>
</dbReference>
<keyword evidence="2" id="KW-1185">Reference proteome</keyword>
<comment type="caution">
    <text evidence="1">The sequence shown here is derived from an EMBL/GenBank/DDBJ whole genome shotgun (WGS) entry which is preliminary data.</text>
</comment>
<name>A0ABW6BVJ5_9BACT</name>
<evidence type="ECO:0000313" key="2">
    <source>
        <dbReference type="Proteomes" id="UP001597641"/>
    </source>
</evidence>
<gene>
    <name evidence="1" type="ORF">ACFS7Z_11480</name>
</gene>
<organism evidence="1 2">
    <name type="scientific">Pontibacter toksunensis</name>
    <dbReference type="NCBI Taxonomy" id="1332631"/>
    <lineage>
        <taxon>Bacteria</taxon>
        <taxon>Pseudomonadati</taxon>
        <taxon>Bacteroidota</taxon>
        <taxon>Cytophagia</taxon>
        <taxon>Cytophagales</taxon>
        <taxon>Hymenobacteraceae</taxon>
        <taxon>Pontibacter</taxon>
    </lineage>
</organism>
<accession>A0ABW6BVJ5</accession>
<evidence type="ECO:0000313" key="1">
    <source>
        <dbReference type="EMBL" id="MFD3000987.1"/>
    </source>
</evidence>
<dbReference type="Proteomes" id="UP001597641">
    <property type="component" value="Unassembled WGS sequence"/>
</dbReference>